<keyword evidence="5" id="KW-1185">Reference proteome</keyword>
<dbReference type="HOGENOM" id="CLU_189121_0_0_0"/>
<accession>A8ZRI7</accession>
<feature type="region of interest" description="Disordered" evidence="2">
    <location>
        <begin position="34"/>
        <end position="55"/>
    </location>
</feature>
<evidence type="ECO:0000256" key="1">
    <source>
        <dbReference type="ARBA" id="ARBA00023125"/>
    </source>
</evidence>
<evidence type="ECO:0000313" key="4">
    <source>
        <dbReference type="EMBL" id="ABW35096.1"/>
    </source>
</evidence>
<dbReference type="KEGG" id="dge:Dgeo_3055"/>
<evidence type="ECO:0000259" key="3">
    <source>
        <dbReference type="Pfam" id="PF07282"/>
    </source>
</evidence>
<dbReference type="Proteomes" id="UP000002431">
    <property type="component" value="Plasmid pDGEO02"/>
</dbReference>
<dbReference type="AlphaFoldDB" id="A8ZRI7"/>
<organism evidence="4 5">
    <name type="scientific">Deinococcus geothermalis (strain DSM 11300 / CIP 105573 / AG-3a)</name>
    <dbReference type="NCBI Taxonomy" id="319795"/>
    <lineage>
        <taxon>Bacteria</taxon>
        <taxon>Thermotogati</taxon>
        <taxon>Deinococcota</taxon>
        <taxon>Deinococci</taxon>
        <taxon>Deinococcales</taxon>
        <taxon>Deinococcaceae</taxon>
        <taxon>Deinococcus</taxon>
    </lineage>
</organism>
<name>A8ZRI7_DEIGD</name>
<keyword evidence="4" id="KW-0614">Plasmid</keyword>
<reference evidence="4" key="1">
    <citation type="submission" date="2007-10" db="EMBL/GenBank/DDBJ databases">
        <title>Complete sequence of Plasmid2 pDGEO02 of Deinococcus geothermalis DSM 11300.</title>
        <authorList>
            <consortium name="US DOE Joint Genome Institute"/>
            <person name="Copeland A."/>
            <person name="Lucas S."/>
            <person name="Lapidus A."/>
            <person name="Barry K."/>
            <person name="Detter J.C."/>
            <person name="Glavina del Rio T."/>
            <person name="Hammon N."/>
            <person name="Israni S."/>
            <person name="Dalin E."/>
            <person name="Tice H."/>
            <person name="Pitluck S."/>
            <person name="Brettin T."/>
            <person name="Bruce D."/>
            <person name="Han C."/>
            <person name="Tapia R."/>
            <person name="Saunders E."/>
            <person name="Gilna P."/>
            <person name="Schmutz J."/>
            <person name="Larimer F."/>
            <person name="Land M."/>
            <person name="Hauser L."/>
            <person name="Kyrpides N."/>
            <person name="Kim E."/>
            <person name="Daly M.J."/>
            <person name="Fredrickson J.K."/>
            <person name="Makarova K.S."/>
            <person name="Gaidamakova E.K."/>
            <person name="Zhai M."/>
            <person name="Richardson P."/>
        </authorList>
    </citation>
    <scope>NUCLEOTIDE SEQUENCE [LARGE SCALE GENOMIC DNA]</scope>
    <source>
        <strain evidence="4">DSM 11300</strain>
        <plasmid evidence="4">pDGEO02</plasmid>
    </source>
</reference>
<protein>
    <submittedName>
        <fullName evidence="4">Transposase, putative</fullName>
    </submittedName>
</protein>
<sequence length="55" mass="5982">MREWTCPNCGETHDRDLNAALNIRDEGLRMLAAGTTESKNARGEGLRPANAGSPR</sequence>
<dbReference type="RefSeq" id="WP_012173291.1">
    <property type="nucleotide sequence ID" value="NC_009939.1"/>
</dbReference>
<dbReference type="EMBL" id="CP000856">
    <property type="protein sequence ID" value="ABW35096.1"/>
    <property type="molecule type" value="Genomic_DNA"/>
</dbReference>
<evidence type="ECO:0000256" key="2">
    <source>
        <dbReference type="SAM" id="MobiDB-lite"/>
    </source>
</evidence>
<proteinExistence type="predicted"/>
<keyword evidence="1" id="KW-0238">DNA-binding</keyword>
<feature type="domain" description="Cas12f1-like TNB" evidence="3">
    <location>
        <begin position="2"/>
        <end position="23"/>
    </location>
</feature>
<evidence type="ECO:0000313" key="5">
    <source>
        <dbReference type="Proteomes" id="UP000002431"/>
    </source>
</evidence>
<geneLocation type="plasmid" evidence="4 5">
    <name>pDGEO02</name>
</geneLocation>
<dbReference type="Pfam" id="PF07282">
    <property type="entry name" value="Cas12f1-like_TNB"/>
    <property type="match status" value="1"/>
</dbReference>
<dbReference type="GO" id="GO:0003677">
    <property type="term" value="F:DNA binding"/>
    <property type="evidence" value="ECO:0007669"/>
    <property type="project" value="UniProtKB-KW"/>
</dbReference>
<gene>
    <name evidence="4" type="ORF">Dgeo_3055</name>
</gene>
<dbReference type="InterPro" id="IPR010095">
    <property type="entry name" value="Cas12f1-like_TNB"/>
</dbReference>